<dbReference type="Gene3D" id="1.10.10.10">
    <property type="entry name" value="Winged helix-like DNA-binding domain superfamily/Winged helix DNA-binding domain"/>
    <property type="match status" value="1"/>
</dbReference>
<accession>A0A480ATZ0</accession>
<dbReference type="SMART" id="SM01043">
    <property type="entry name" value="BTAD"/>
    <property type="match status" value="1"/>
</dbReference>
<evidence type="ECO:0000313" key="3">
    <source>
        <dbReference type="Proteomes" id="UP000301751"/>
    </source>
</evidence>
<gene>
    <name evidence="2" type="ORF">AQPW35_27380</name>
</gene>
<dbReference type="SUPFAM" id="SSF52540">
    <property type="entry name" value="P-loop containing nucleoside triphosphate hydrolases"/>
    <property type="match status" value="1"/>
</dbReference>
<sequence>MSTADPSGAPQVVPSLRLLGPPALLLPDRTVPLRPDRAHGLLALLACRRDWLHRDVLADQLYPDRDLDSARSNLRKVIHLARKVDGVGAIDQRGELLRWSPDSDLLRFEAACDAGRHDEAVAAYGGPLLQGLDAAWPAASRDWLDAERLRLQSRWQEACACRLAELADQPAALLRLAEALLRLDPLDELALQALARAQQALGRGDAARAAVTAYADRLSATLQLEPSAAVRQLADDLHRSAMPAPVPAPGVVGRRQEQALVRQRLATPGCRVLTLLGPPGVGKSALARALLASLAGTWVPLEDLTGTEAVPARIAGACGRPLDATLPPWVALARALGSPARLLVLDNCEHLPLAAPLATLLADVPNLQVLATARAPLGVAGEWRLPLDGLPLPDLDETDPEVLRANDAVQLFELRTLAARADFQLGAEAAAVVHLLHEVAGLPLAIELLAAWRRLMPVQAMREELAASLDLLDASAPGERGVRAAFERSWRMLGPAEQRVLAQLAALPGPCQRALARQVLPAPLPVLAALVDRSLLQVDDAGQFSLHPLLRRLAAPLVTDASALQARHARHVAAVLGRDSQALAAALPHAQAAWQWALDQGDLPVLDQLATAYPDALLQRAQWREALAALQAALALVGPGVVPEAVPAAPTTGQRTAAHLLAQLEAGQARCHLAGSALDAAAAANQRLEALATAWGFEPLRMQACGTAGNLQWLRGDNVGARAAFAQMLTLARAGGDGREVWRALGRVALAEKVLGHYEAALAASAEALAGVRATGQLHGHLYLLNNSGNLLRLLGRHDEALAMLHEGLTVARQTQRLEDEPYLLVNLALVHESAGRLDAATRWAAQAVASAQRLGPPMIEAAAWLARARGTARLHRQRGALADVHAALAIAHAIGTLPLLVQCLSTAGVVLAALGDTGTGVAMVRWAIAQPVSVRSEREDAQRHLAGLGLAAATGEPLAVDTPGWRLAADLPRD</sequence>
<reference evidence="3" key="1">
    <citation type="submission" date="2019-03" db="EMBL/GenBank/DDBJ databases">
        <title>Aquabacterium pictum sp.nov., the first bacteriochlorophyll a-containing freshwater bacterium in the genus Aquabacterium of the class Betaproteobacteria.</title>
        <authorList>
            <person name="Hirose S."/>
            <person name="Tank M."/>
            <person name="Hara E."/>
            <person name="Tamaki H."/>
            <person name="Takaichi S."/>
            <person name="Haruta S."/>
            <person name="Hanada S."/>
        </authorList>
    </citation>
    <scope>NUCLEOTIDE SEQUENCE [LARGE SCALE GENOMIC DNA]</scope>
    <source>
        <strain evidence="3">W35</strain>
    </source>
</reference>
<evidence type="ECO:0000313" key="2">
    <source>
        <dbReference type="EMBL" id="GCL63657.1"/>
    </source>
</evidence>
<dbReference type="PANTHER" id="PTHR47691:SF3">
    <property type="entry name" value="HTH-TYPE TRANSCRIPTIONAL REGULATOR RV0890C-RELATED"/>
    <property type="match status" value="1"/>
</dbReference>
<organism evidence="2 3">
    <name type="scientific">Pseudaquabacterium pictum</name>
    <dbReference type="NCBI Taxonomy" id="2315236"/>
    <lineage>
        <taxon>Bacteria</taxon>
        <taxon>Pseudomonadati</taxon>
        <taxon>Pseudomonadota</taxon>
        <taxon>Betaproteobacteria</taxon>
        <taxon>Burkholderiales</taxon>
        <taxon>Sphaerotilaceae</taxon>
        <taxon>Pseudaquabacterium</taxon>
    </lineage>
</organism>
<dbReference type="AlphaFoldDB" id="A0A480ATZ0"/>
<dbReference type="InterPro" id="IPR005158">
    <property type="entry name" value="BTAD"/>
</dbReference>
<dbReference type="InterPro" id="IPR011990">
    <property type="entry name" value="TPR-like_helical_dom_sf"/>
</dbReference>
<dbReference type="PANTHER" id="PTHR47691">
    <property type="entry name" value="REGULATOR-RELATED"/>
    <property type="match status" value="1"/>
</dbReference>
<dbReference type="Proteomes" id="UP000301751">
    <property type="component" value="Unassembled WGS sequence"/>
</dbReference>
<evidence type="ECO:0000259" key="1">
    <source>
        <dbReference type="SMART" id="SM01043"/>
    </source>
</evidence>
<dbReference type="SUPFAM" id="SSF48452">
    <property type="entry name" value="TPR-like"/>
    <property type="match status" value="2"/>
</dbReference>
<dbReference type="Pfam" id="PF03704">
    <property type="entry name" value="BTAD"/>
    <property type="match status" value="1"/>
</dbReference>
<name>A0A480ATZ0_9BURK</name>
<dbReference type="RefSeq" id="WP_162520792.1">
    <property type="nucleotide sequence ID" value="NZ_BJCL01000006.1"/>
</dbReference>
<dbReference type="InterPro" id="IPR036388">
    <property type="entry name" value="WH-like_DNA-bd_sf"/>
</dbReference>
<comment type="caution">
    <text evidence="2">The sequence shown here is derived from an EMBL/GenBank/DDBJ whole genome shotgun (WGS) entry which is preliminary data.</text>
</comment>
<protein>
    <recommendedName>
        <fullName evidence="1">Bacterial transcriptional activator domain-containing protein</fullName>
    </recommendedName>
</protein>
<keyword evidence="3" id="KW-1185">Reference proteome</keyword>
<dbReference type="InterPro" id="IPR027417">
    <property type="entry name" value="P-loop_NTPase"/>
</dbReference>
<proteinExistence type="predicted"/>
<dbReference type="Gene3D" id="1.25.40.10">
    <property type="entry name" value="Tetratricopeptide repeat domain"/>
    <property type="match status" value="2"/>
</dbReference>
<dbReference type="EMBL" id="BJCL01000006">
    <property type="protein sequence ID" value="GCL63657.1"/>
    <property type="molecule type" value="Genomic_DNA"/>
</dbReference>
<feature type="domain" description="Bacterial transcriptional activator" evidence="1">
    <location>
        <begin position="103"/>
        <end position="238"/>
    </location>
</feature>